<reference evidence="1 2" key="1">
    <citation type="submission" date="2019-08" db="EMBL/GenBank/DDBJ databases">
        <authorList>
            <person name="Herpell B J."/>
        </authorList>
    </citation>
    <scope>NUCLEOTIDE SEQUENCE [LARGE SCALE GENOMIC DNA]</scope>
    <source>
        <strain evidence="2">Msb3</strain>
        <plasmid evidence="1 2">pII</plasmid>
    </source>
</reference>
<dbReference type="EMBL" id="LR699556">
    <property type="protein sequence ID" value="VVD31189.1"/>
    <property type="molecule type" value="Genomic_DNA"/>
</dbReference>
<keyword evidence="2" id="KW-1185">Reference proteome</keyword>
<organism evidence="1 2">
    <name type="scientific">Paraburkholderia dioscoreae</name>
    <dbReference type="NCBI Taxonomy" id="2604047"/>
    <lineage>
        <taxon>Bacteria</taxon>
        <taxon>Pseudomonadati</taxon>
        <taxon>Pseudomonadota</taxon>
        <taxon>Betaproteobacteria</taxon>
        <taxon>Burkholderiales</taxon>
        <taxon>Burkholderiaceae</taxon>
        <taxon>Paraburkholderia</taxon>
    </lineage>
</organism>
<dbReference type="Proteomes" id="UP000325811">
    <property type="component" value="Plasmid pII"/>
</dbReference>
<name>A0A5Q4Z9P2_9BURK</name>
<proteinExistence type="predicted"/>
<dbReference type="AlphaFoldDB" id="A0A5Q4Z9P2"/>
<dbReference type="KEGG" id="pdio:PDMSB3_0065.3"/>
<sequence>MRPSQVLARPSEWPESFADPNPVGFFSSRSGHMSLPSGTSCYVNLMQLSGERFAKNVNLGQDPQVRFGFAEILR</sequence>
<protein>
    <submittedName>
        <fullName evidence="1">Uncharacterized protein</fullName>
    </submittedName>
</protein>
<gene>
    <name evidence="1" type="ORF">PDMSB3_0065</name>
</gene>
<evidence type="ECO:0000313" key="1">
    <source>
        <dbReference type="EMBL" id="VVD31189.1"/>
    </source>
</evidence>
<evidence type="ECO:0000313" key="2">
    <source>
        <dbReference type="Proteomes" id="UP000325811"/>
    </source>
</evidence>
<keyword evidence="1" id="KW-0614">Plasmid</keyword>
<accession>A0A5Q4Z9P2</accession>
<geneLocation type="plasmid" evidence="1 2">
    <name>pII</name>
</geneLocation>